<evidence type="ECO:0000256" key="7">
    <source>
        <dbReference type="ARBA" id="ARBA00022801"/>
    </source>
</evidence>
<dbReference type="EMBL" id="JH636049">
    <property type="protein sequence ID" value="EID56107.1"/>
    <property type="molecule type" value="Genomic_DNA"/>
</dbReference>
<feature type="transmembrane region" description="Helical" evidence="12">
    <location>
        <begin position="15"/>
        <end position="37"/>
    </location>
</feature>
<evidence type="ECO:0000256" key="11">
    <source>
        <dbReference type="ARBA" id="ARBA00023136"/>
    </source>
</evidence>
<keyword evidence="9 12" id="KW-1133">Transmembrane helix</keyword>
<feature type="transmembrane region" description="Helical" evidence="12">
    <location>
        <begin position="44"/>
        <end position="64"/>
    </location>
</feature>
<feature type="domain" description="Peptidase M50" evidence="13">
    <location>
        <begin position="136"/>
        <end position="193"/>
    </location>
</feature>
<dbReference type="OrthoDB" id="9781963at2"/>
<evidence type="ECO:0000256" key="5">
    <source>
        <dbReference type="ARBA" id="ARBA00022692"/>
    </source>
</evidence>
<evidence type="ECO:0000259" key="13">
    <source>
        <dbReference type="Pfam" id="PF02163"/>
    </source>
</evidence>
<dbReference type="GO" id="GO:0046872">
    <property type="term" value="F:metal ion binding"/>
    <property type="evidence" value="ECO:0007669"/>
    <property type="project" value="UniProtKB-KW"/>
</dbReference>
<evidence type="ECO:0000256" key="2">
    <source>
        <dbReference type="ARBA" id="ARBA00004141"/>
    </source>
</evidence>
<keyword evidence="10" id="KW-0482">Metalloprotease</keyword>
<evidence type="ECO:0000256" key="4">
    <source>
        <dbReference type="ARBA" id="ARBA00022670"/>
    </source>
</evidence>
<evidence type="ECO:0000256" key="1">
    <source>
        <dbReference type="ARBA" id="ARBA00001947"/>
    </source>
</evidence>
<gene>
    <name evidence="14" type="ORF">SacxiDRAFT_3916</name>
</gene>
<dbReference type="AlphaFoldDB" id="I0V7K4"/>
<keyword evidence="11 12" id="KW-0472">Membrane</keyword>
<keyword evidence="6" id="KW-0479">Metal-binding</keyword>
<keyword evidence="7" id="KW-0378">Hydrolase</keyword>
<comment type="cofactor">
    <cofactor evidence="1">
        <name>Zn(2+)</name>
        <dbReference type="ChEBI" id="CHEBI:29105"/>
    </cofactor>
</comment>
<feature type="transmembrane region" description="Helical" evidence="12">
    <location>
        <begin position="132"/>
        <end position="157"/>
    </location>
</feature>
<evidence type="ECO:0000313" key="15">
    <source>
        <dbReference type="Proteomes" id="UP000004691"/>
    </source>
</evidence>
<evidence type="ECO:0000256" key="12">
    <source>
        <dbReference type="SAM" id="Phobius"/>
    </source>
</evidence>
<dbReference type="GO" id="GO:0016020">
    <property type="term" value="C:membrane"/>
    <property type="evidence" value="ECO:0007669"/>
    <property type="project" value="UniProtKB-SubCell"/>
</dbReference>
<protein>
    <submittedName>
        <fullName evidence="14">Zn-dependent protease</fullName>
    </submittedName>
</protein>
<comment type="subcellular location">
    <subcellularLocation>
        <location evidence="2">Membrane</location>
        <topology evidence="2">Multi-pass membrane protein</topology>
    </subcellularLocation>
</comment>
<proteinExistence type="inferred from homology"/>
<organism evidence="14 15">
    <name type="scientific">Saccharomonospora xinjiangensis XJ-54</name>
    <dbReference type="NCBI Taxonomy" id="882086"/>
    <lineage>
        <taxon>Bacteria</taxon>
        <taxon>Bacillati</taxon>
        <taxon>Actinomycetota</taxon>
        <taxon>Actinomycetes</taxon>
        <taxon>Pseudonocardiales</taxon>
        <taxon>Pseudonocardiaceae</taxon>
        <taxon>Saccharomonospora</taxon>
    </lineage>
</organism>
<comment type="similarity">
    <text evidence="3">Belongs to the peptidase M50B family.</text>
</comment>
<dbReference type="STRING" id="882086.SacxiDRAFT_3916"/>
<evidence type="ECO:0000256" key="8">
    <source>
        <dbReference type="ARBA" id="ARBA00022833"/>
    </source>
</evidence>
<evidence type="ECO:0000256" key="3">
    <source>
        <dbReference type="ARBA" id="ARBA00007931"/>
    </source>
</evidence>
<dbReference type="PANTHER" id="PTHR39188:SF3">
    <property type="entry name" value="STAGE IV SPORULATION PROTEIN FB"/>
    <property type="match status" value="1"/>
</dbReference>
<keyword evidence="8" id="KW-0862">Zinc</keyword>
<dbReference type="Proteomes" id="UP000004691">
    <property type="component" value="Unassembled WGS sequence"/>
</dbReference>
<feature type="transmembrane region" description="Helical" evidence="12">
    <location>
        <begin position="196"/>
        <end position="224"/>
    </location>
</feature>
<dbReference type="HOGENOM" id="CLU_080388_0_0_11"/>
<accession>I0V7K4</accession>
<keyword evidence="5 12" id="KW-0812">Transmembrane</keyword>
<evidence type="ECO:0000256" key="6">
    <source>
        <dbReference type="ARBA" id="ARBA00022723"/>
    </source>
</evidence>
<keyword evidence="15" id="KW-1185">Reference proteome</keyword>
<name>I0V7K4_9PSEU</name>
<dbReference type="GO" id="GO:0008237">
    <property type="term" value="F:metallopeptidase activity"/>
    <property type="evidence" value="ECO:0007669"/>
    <property type="project" value="UniProtKB-KW"/>
</dbReference>
<keyword evidence="4 14" id="KW-0645">Protease</keyword>
<evidence type="ECO:0000256" key="9">
    <source>
        <dbReference type="ARBA" id="ARBA00022989"/>
    </source>
</evidence>
<feature type="domain" description="Peptidase M50" evidence="13">
    <location>
        <begin position="54"/>
        <end position="128"/>
    </location>
</feature>
<feature type="transmembrane region" description="Helical" evidence="12">
    <location>
        <begin position="105"/>
        <end position="126"/>
    </location>
</feature>
<sequence>MTWPVGSVGGVRVEVHASAFVAVVVATSVLALGLLPVTAQGQPAVLHWSAGLAVALAFFAAVVVHELAHAAAARRYGIVTHRIVLWLLGASGQSRPPPPHPRADAVIAVAGPAASVAMGSTCWAVALAVEPLLAPAAIAALLWLGLANLAFAVFTLLPGAPLDGGRLVRAAVWRWTGDRDHAENVARRSGRVLGSALVACGAATVILFGQFVGLWLAVAGWVLLGTKAAVPGETGETGTVTP</sequence>
<dbReference type="eggNOG" id="COG1994">
    <property type="taxonomic scope" value="Bacteria"/>
</dbReference>
<evidence type="ECO:0000313" key="14">
    <source>
        <dbReference type="EMBL" id="EID56107.1"/>
    </source>
</evidence>
<dbReference type="PANTHER" id="PTHR39188">
    <property type="entry name" value="MEMBRANE-ASSOCIATED ZINC METALLOPROTEASE M50B"/>
    <property type="match status" value="1"/>
</dbReference>
<dbReference type="GO" id="GO:0006508">
    <property type="term" value="P:proteolysis"/>
    <property type="evidence" value="ECO:0007669"/>
    <property type="project" value="UniProtKB-KW"/>
</dbReference>
<dbReference type="Pfam" id="PF02163">
    <property type="entry name" value="Peptidase_M50"/>
    <property type="match status" value="2"/>
</dbReference>
<evidence type="ECO:0000256" key="10">
    <source>
        <dbReference type="ARBA" id="ARBA00023049"/>
    </source>
</evidence>
<dbReference type="InterPro" id="IPR008915">
    <property type="entry name" value="Peptidase_M50"/>
</dbReference>
<reference evidence="14 15" key="1">
    <citation type="submission" date="2012-01" db="EMBL/GenBank/DDBJ databases">
        <title>Improved High-Quality Draft sequence of Saccharomonospora xinjiangensis XJ-54.</title>
        <authorList>
            <consortium name="US DOE Joint Genome Institute"/>
            <person name="Lucas S."/>
            <person name="Han J."/>
            <person name="Lapidus A."/>
            <person name="Cheng J.-F."/>
            <person name="Goodwin L."/>
            <person name="Pitluck S."/>
            <person name="Peters L."/>
            <person name="Mikhailova N."/>
            <person name="Teshima H."/>
            <person name="Detter J.C."/>
            <person name="Han C."/>
            <person name="Tapia R."/>
            <person name="Land M."/>
            <person name="Hauser L."/>
            <person name="Kyrpides N."/>
            <person name="Ivanova N."/>
            <person name="Pagani I."/>
            <person name="Brambilla E.-M."/>
            <person name="Klenk H.-P."/>
            <person name="Woyke T."/>
        </authorList>
    </citation>
    <scope>NUCLEOTIDE SEQUENCE [LARGE SCALE GENOMIC DNA]</scope>
    <source>
        <strain evidence="14 15">XJ-54</strain>
    </source>
</reference>